<protein>
    <submittedName>
        <fullName evidence="1">Uncharacterized protein</fullName>
    </submittedName>
</protein>
<evidence type="ECO:0000313" key="1">
    <source>
        <dbReference type="EMBL" id="RGM75422.1"/>
    </source>
</evidence>
<dbReference type="RefSeq" id="WP_117718180.1">
    <property type="nucleotide sequence ID" value="NZ_QSTP01000001.1"/>
</dbReference>
<dbReference type="AlphaFoldDB" id="A0A3E4YLJ7"/>
<gene>
    <name evidence="1" type="ORF">DXB99_02560</name>
</gene>
<dbReference type="Gene3D" id="3.60.21.10">
    <property type="match status" value="1"/>
</dbReference>
<dbReference type="SUPFAM" id="SSF56300">
    <property type="entry name" value="Metallo-dependent phosphatases"/>
    <property type="match status" value="1"/>
</dbReference>
<dbReference type="Proteomes" id="UP000260758">
    <property type="component" value="Unassembled WGS sequence"/>
</dbReference>
<accession>A0A3E4YLJ7</accession>
<evidence type="ECO:0000313" key="2">
    <source>
        <dbReference type="Proteomes" id="UP000260758"/>
    </source>
</evidence>
<organism evidence="1 2">
    <name type="scientific">Agathobacter rectalis</name>
    <dbReference type="NCBI Taxonomy" id="39491"/>
    <lineage>
        <taxon>Bacteria</taxon>
        <taxon>Bacillati</taxon>
        <taxon>Bacillota</taxon>
        <taxon>Clostridia</taxon>
        <taxon>Lachnospirales</taxon>
        <taxon>Lachnospiraceae</taxon>
        <taxon>Agathobacter</taxon>
    </lineage>
</organism>
<comment type="caution">
    <text evidence="1">The sequence shown here is derived from an EMBL/GenBank/DDBJ whole genome shotgun (WGS) entry which is preliminary data.</text>
</comment>
<sequence>MNYFISDLHLGHKNCLKFDNRPFNTIEEQDDFIIQNWNKTITNLDDVYILGDISWYDANKTIDIFSRLNGRLHLIKGNHDGKLLKNKSVRGLFIEICDYRELYIDNKTAIVLSHYPINCYKNHNHGWYHLYGHVHNSKEWELVMEMGDKVEALFPEASYNMYNVGCMMDYIGYIPRTLDEIINANK</sequence>
<proteinExistence type="predicted"/>
<dbReference type="InterPro" id="IPR029052">
    <property type="entry name" value="Metallo-depent_PP-like"/>
</dbReference>
<name>A0A3E4YLJ7_9FIRM</name>
<reference evidence="1 2" key="1">
    <citation type="submission" date="2018-08" db="EMBL/GenBank/DDBJ databases">
        <title>A genome reference for cultivated species of the human gut microbiota.</title>
        <authorList>
            <person name="Zou Y."/>
            <person name="Xue W."/>
            <person name="Luo G."/>
        </authorList>
    </citation>
    <scope>NUCLEOTIDE SEQUENCE [LARGE SCALE GENOMIC DNA]</scope>
    <source>
        <strain evidence="1 2">OM07-13</strain>
    </source>
</reference>
<dbReference type="EMBL" id="QSTP01000001">
    <property type="protein sequence ID" value="RGM75422.1"/>
    <property type="molecule type" value="Genomic_DNA"/>
</dbReference>